<organism evidence="1">
    <name type="scientific">Arundo donax</name>
    <name type="common">Giant reed</name>
    <name type="synonym">Donax arundinaceus</name>
    <dbReference type="NCBI Taxonomy" id="35708"/>
    <lineage>
        <taxon>Eukaryota</taxon>
        <taxon>Viridiplantae</taxon>
        <taxon>Streptophyta</taxon>
        <taxon>Embryophyta</taxon>
        <taxon>Tracheophyta</taxon>
        <taxon>Spermatophyta</taxon>
        <taxon>Magnoliopsida</taxon>
        <taxon>Liliopsida</taxon>
        <taxon>Poales</taxon>
        <taxon>Poaceae</taxon>
        <taxon>PACMAD clade</taxon>
        <taxon>Arundinoideae</taxon>
        <taxon>Arundineae</taxon>
        <taxon>Arundo</taxon>
    </lineage>
</organism>
<reference evidence="1" key="1">
    <citation type="submission" date="2014-09" db="EMBL/GenBank/DDBJ databases">
        <authorList>
            <person name="Magalhaes I.L.F."/>
            <person name="Oliveira U."/>
            <person name="Santos F.R."/>
            <person name="Vidigal T.H.D.A."/>
            <person name="Brescovit A.D."/>
            <person name="Santos A.J."/>
        </authorList>
    </citation>
    <scope>NUCLEOTIDE SEQUENCE</scope>
    <source>
        <tissue evidence="1">Shoot tissue taken approximately 20 cm above the soil surface</tissue>
    </source>
</reference>
<protein>
    <submittedName>
        <fullName evidence="1">Uncharacterized protein</fullName>
    </submittedName>
</protein>
<name>A0A0A9I0H0_ARUDO</name>
<evidence type="ECO:0000313" key="1">
    <source>
        <dbReference type="EMBL" id="JAE38638.1"/>
    </source>
</evidence>
<dbReference type="AlphaFoldDB" id="A0A0A9I0H0"/>
<reference evidence="1" key="2">
    <citation type="journal article" date="2015" name="Data Brief">
        <title>Shoot transcriptome of the giant reed, Arundo donax.</title>
        <authorList>
            <person name="Barrero R.A."/>
            <person name="Guerrero F.D."/>
            <person name="Moolhuijzen P."/>
            <person name="Goolsby J.A."/>
            <person name="Tidwell J."/>
            <person name="Bellgard S.E."/>
            <person name="Bellgard M.I."/>
        </authorList>
    </citation>
    <scope>NUCLEOTIDE SEQUENCE</scope>
    <source>
        <tissue evidence="1">Shoot tissue taken approximately 20 cm above the soil surface</tissue>
    </source>
</reference>
<sequence>MTTSEPVCLHISMNRAPRLGKPLDLQLRLQVLHLRCLSSLPYSV</sequence>
<proteinExistence type="predicted"/>
<dbReference type="EMBL" id="GBRH01159258">
    <property type="protein sequence ID" value="JAE38638.1"/>
    <property type="molecule type" value="Transcribed_RNA"/>
</dbReference>
<accession>A0A0A9I0H0</accession>